<proteinExistence type="predicted"/>
<organism evidence="2 3">
    <name type="scientific">Actinophytocola xinjiangensis</name>
    <dbReference type="NCBI Taxonomy" id="485602"/>
    <lineage>
        <taxon>Bacteria</taxon>
        <taxon>Bacillati</taxon>
        <taxon>Actinomycetota</taxon>
        <taxon>Actinomycetes</taxon>
        <taxon>Pseudonocardiales</taxon>
        <taxon>Pseudonocardiaceae</taxon>
    </lineage>
</organism>
<sequence>MLAMVGVLAALATVSGTPVPDLPLRHAVHDMVVAGFPAAIAYTRSGIDSSHEVAGFADLATGEKATPDHRFRIASNTKAFTAAVVLQLVGEQRLTLDTPVEHWLPGVVGDRPITVRQLLNHTSGLRDPTDNPEFWEPVLADPAHVYRPRDIVAAAAAHPLTAPPGTRHSYSNTNYLVAGMLIEHVTGRSAVLQVYQRILVPLHLVHTSFPLSDPRIHGRHLRGYDFARKDVTIFSPSYDWTAGAMISTVDDLARFHRALFDGTLLPPDLLRELKTTVPVNSLTDYGLGVERRTLPCPDGTTRSLWGNTGGGPGYHSYSLITEDANHQLVLALNLYDIRADLANELPIPPVNLLPALTTTFC</sequence>
<protein>
    <recommendedName>
        <fullName evidence="1">Beta-lactamase-related domain-containing protein</fullName>
    </recommendedName>
</protein>
<comment type="caution">
    <text evidence="2">The sequence shown here is derived from an EMBL/GenBank/DDBJ whole genome shotgun (WGS) entry which is preliminary data.</text>
</comment>
<dbReference type="SUPFAM" id="SSF56601">
    <property type="entry name" value="beta-lactamase/transpeptidase-like"/>
    <property type="match status" value="1"/>
</dbReference>
<dbReference type="Proteomes" id="UP000185696">
    <property type="component" value="Unassembled WGS sequence"/>
</dbReference>
<dbReference type="InterPro" id="IPR050491">
    <property type="entry name" value="AmpC-like"/>
</dbReference>
<dbReference type="OrthoDB" id="503788at2"/>
<gene>
    <name evidence="2" type="ORF">BLA60_11185</name>
</gene>
<evidence type="ECO:0000313" key="2">
    <source>
        <dbReference type="EMBL" id="OLF11524.1"/>
    </source>
</evidence>
<dbReference type="EMBL" id="MSIF01000004">
    <property type="protein sequence ID" value="OLF11524.1"/>
    <property type="molecule type" value="Genomic_DNA"/>
</dbReference>
<dbReference type="InterPro" id="IPR001466">
    <property type="entry name" value="Beta-lactam-related"/>
</dbReference>
<accession>A0A7Z0WNW9</accession>
<evidence type="ECO:0000313" key="3">
    <source>
        <dbReference type="Proteomes" id="UP000185696"/>
    </source>
</evidence>
<dbReference type="PANTHER" id="PTHR46825">
    <property type="entry name" value="D-ALANYL-D-ALANINE-CARBOXYPEPTIDASE/ENDOPEPTIDASE AMPH"/>
    <property type="match status" value="1"/>
</dbReference>
<keyword evidence="3" id="KW-1185">Reference proteome</keyword>
<feature type="domain" description="Beta-lactamase-related" evidence="1">
    <location>
        <begin position="39"/>
        <end position="333"/>
    </location>
</feature>
<name>A0A7Z0WNW9_9PSEU</name>
<dbReference type="Gene3D" id="3.40.710.10">
    <property type="entry name" value="DD-peptidase/beta-lactamase superfamily"/>
    <property type="match status" value="1"/>
</dbReference>
<dbReference type="PANTHER" id="PTHR46825:SF7">
    <property type="entry name" value="D-ALANYL-D-ALANINE CARBOXYPEPTIDASE"/>
    <property type="match status" value="1"/>
</dbReference>
<evidence type="ECO:0000259" key="1">
    <source>
        <dbReference type="Pfam" id="PF00144"/>
    </source>
</evidence>
<dbReference type="InterPro" id="IPR012338">
    <property type="entry name" value="Beta-lactam/transpept-like"/>
</dbReference>
<dbReference type="Pfam" id="PF00144">
    <property type="entry name" value="Beta-lactamase"/>
    <property type="match status" value="1"/>
</dbReference>
<reference evidence="2 3" key="1">
    <citation type="submission" date="2016-12" db="EMBL/GenBank/DDBJ databases">
        <title>The draft genome sequence of Actinophytocola xinjiangensis.</title>
        <authorList>
            <person name="Wang W."/>
            <person name="Yuan L."/>
        </authorList>
    </citation>
    <scope>NUCLEOTIDE SEQUENCE [LARGE SCALE GENOMIC DNA]</scope>
    <source>
        <strain evidence="2 3">CGMCC 4.4663</strain>
    </source>
</reference>
<dbReference type="RefSeq" id="WP_075132759.1">
    <property type="nucleotide sequence ID" value="NZ_MSIF01000004.1"/>
</dbReference>
<dbReference type="AlphaFoldDB" id="A0A7Z0WNW9"/>